<protein>
    <submittedName>
        <fullName evidence="1">Uncharacterized protein</fullName>
    </submittedName>
</protein>
<comment type="caution">
    <text evidence="1">The sequence shown here is derived from an EMBL/GenBank/DDBJ whole genome shotgun (WGS) entry which is preliminary data.</text>
</comment>
<accession>A0A5B7F3L1</accession>
<dbReference type="EMBL" id="VSRR010004528">
    <property type="protein sequence ID" value="MPC39946.1"/>
    <property type="molecule type" value="Genomic_DNA"/>
</dbReference>
<gene>
    <name evidence="1" type="ORF">E2C01_033499</name>
</gene>
<dbReference type="AlphaFoldDB" id="A0A5B7F3L1"/>
<evidence type="ECO:0000313" key="2">
    <source>
        <dbReference type="Proteomes" id="UP000324222"/>
    </source>
</evidence>
<organism evidence="1 2">
    <name type="scientific">Portunus trituberculatus</name>
    <name type="common">Swimming crab</name>
    <name type="synonym">Neptunus trituberculatus</name>
    <dbReference type="NCBI Taxonomy" id="210409"/>
    <lineage>
        <taxon>Eukaryota</taxon>
        <taxon>Metazoa</taxon>
        <taxon>Ecdysozoa</taxon>
        <taxon>Arthropoda</taxon>
        <taxon>Crustacea</taxon>
        <taxon>Multicrustacea</taxon>
        <taxon>Malacostraca</taxon>
        <taxon>Eumalacostraca</taxon>
        <taxon>Eucarida</taxon>
        <taxon>Decapoda</taxon>
        <taxon>Pleocyemata</taxon>
        <taxon>Brachyura</taxon>
        <taxon>Eubrachyura</taxon>
        <taxon>Portunoidea</taxon>
        <taxon>Portunidae</taxon>
        <taxon>Portuninae</taxon>
        <taxon>Portunus</taxon>
    </lineage>
</organism>
<dbReference type="Proteomes" id="UP000324222">
    <property type="component" value="Unassembled WGS sequence"/>
</dbReference>
<reference evidence="1 2" key="1">
    <citation type="submission" date="2019-05" db="EMBL/GenBank/DDBJ databases">
        <title>Another draft genome of Portunus trituberculatus and its Hox gene families provides insights of decapod evolution.</title>
        <authorList>
            <person name="Jeong J.-H."/>
            <person name="Song I."/>
            <person name="Kim S."/>
            <person name="Choi T."/>
            <person name="Kim D."/>
            <person name="Ryu S."/>
            <person name="Kim W."/>
        </authorList>
    </citation>
    <scope>NUCLEOTIDE SEQUENCE [LARGE SCALE GENOMIC DNA]</scope>
    <source>
        <tissue evidence="1">Muscle</tissue>
    </source>
</reference>
<keyword evidence="2" id="KW-1185">Reference proteome</keyword>
<evidence type="ECO:0000313" key="1">
    <source>
        <dbReference type="EMBL" id="MPC39946.1"/>
    </source>
</evidence>
<proteinExistence type="predicted"/>
<name>A0A5B7F3L1_PORTR</name>
<sequence>MIDEGKFHPGCIYNMDEAGLMYRMPPKSTFVAKQIKKARGRKADKARLVSDEHSKVQTHSVSLIEPAAAACSWF</sequence>